<organism evidence="2">
    <name type="scientific">viral metagenome</name>
    <dbReference type="NCBI Taxonomy" id="1070528"/>
    <lineage>
        <taxon>unclassified sequences</taxon>
        <taxon>metagenomes</taxon>
        <taxon>organismal metagenomes</taxon>
    </lineage>
</organism>
<proteinExistence type="predicted"/>
<accession>A0A6C0LI42</accession>
<sequence>MAEPPIKNNMPGCIDNDSEDMPKLLHSENDNDSEDDDDKILNYKAKNLDELRITTSTIAYDTNLRISYEALSKHVRPDNESILAVKSTCLPLETCLEGGKYTKAAEIIKRRQRHASKRGSLHGRPSRTLTGNQLYFQSAVEFVKRWGERYHNVRISPAQGSIQIQGVKDPIFETAEKQITETLEYIKEQMCINEEYKLFNRRIIIINVKTIISNTKMVEMYKRSKLDVGFNNYKSNLLIRINKIANIIERLMELQKEEKELPLYIPYKIVYITTSFEAGSYIRIKFVTPIEQNPNRKTTIKIFNGSKINFLGAPSKACPFHIYKFLDRFIQLYSDEIFYYKKVVEYSIYDVIEYLKQREEIQYSWVKLLD</sequence>
<protein>
    <submittedName>
        <fullName evidence="2">Uncharacterized protein</fullName>
    </submittedName>
</protein>
<evidence type="ECO:0000313" key="2">
    <source>
        <dbReference type="EMBL" id="QHU30609.1"/>
    </source>
</evidence>
<feature type="compositionally biased region" description="Basic and acidic residues" evidence="1">
    <location>
        <begin position="20"/>
        <end position="29"/>
    </location>
</feature>
<dbReference type="EMBL" id="MN740510">
    <property type="protein sequence ID" value="QHU30609.1"/>
    <property type="molecule type" value="Genomic_DNA"/>
</dbReference>
<dbReference type="AlphaFoldDB" id="A0A6C0LI42"/>
<reference evidence="2" key="1">
    <citation type="journal article" date="2020" name="Nature">
        <title>Giant virus diversity and host interactions through global metagenomics.</title>
        <authorList>
            <person name="Schulz F."/>
            <person name="Roux S."/>
            <person name="Paez-Espino D."/>
            <person name="Jungbluth S."/>
            <person name="Walsh D.A."/>
            <person name="Denef V.J."/>
            <person name="McMahon K.D."/>
            <person name="Konstantinidis K.T."/>
            <person name="Eloe-Fadrosh E.A."/>
            <person name="Kyrpides N.C."/>
            <person name="Woyke T."/>
        </authorList>
    </citation>
    <scope>NUCLEOTIDE SEQUENCE</scope>
    <source>
        <strain evidence="2">GVMAG-M-3300027833-19</strain>
    </source>
</reference>
<evidence type="ECO:0000256" key="1">
    <source>
        <dbReference type="SAM" id="MobiDB-lite"/>
    </source>
</evidence>
<feature type="region of interest" description="Disordered" evidence="1">
    <location>
        <begin position="1"/>
        <end position="37"/>
    </location>
</feature>
<name>A0A6C0LI42_9ZZZZ</name>